<evidence type="ECO:0000256" key="5">
    <source>
        <dbReference type="HAMAP-Rule" id="MF_00505"/>
    </source>
</evidence>
<name>A0ABW9N0N8_9FIRM</name>
<comment type="similarity">
    <text evidence="1 5">Belongs to the heat shock protein 90 family.</text>
</comment>
<keyword evidence="3 5" id="KW-0067">ATP-binding</keyword>
<reference evidence="7 8" key="1">
    <citation type="journal article" date="2025" name="Anaerobe">
        <title>Description of Anaerococcus kampingiae sp. nov., Anaerococcus groningensis sp. nov., Anaerococcus martiniensis sp. nov., and Anaerococcus cruorum sp. nov., isolated from human clinical specimens.</title>
        <authorList>
            <person name="Boiten K.E."/>
            <person name="Meijer J."/>
            <person name="van Wezel E.M."/>
            <person name="Veloo A.C.M."/>
        </authorList>
    </citation>
    <scope>NUCLEOTIDE SEQUENCE [LARGE SCALE GENOMIC DNA]</scope>
    <source>
        <strain evidence="7 8">ENR1011</strain>
    </source>
</reference>
<keyword evidence="5" id="KW-0346">Stress response</keyword>
<dbReference type="HAMAP" id="MF_00505">
    <property type="entry name" value="HSP90"/>
    <property type="match status" value="1"/>
</dbReference>
<evidence type="ECO:0000256" key="2">
    <source>
        <dbReference type="ARBA" id="ARBA00022741"/>
    </source>
</evidence>
<dbReference type="InterPro" id="IPR020568">
    <property type="entry name" value="Ribosomal_Su5_D2-typ_SF"/>
</dbReference>
<dbReference type="PRINTS" id="PR00775">
    <property type="entry name" value="HEATSHOCK90"/>
</dbReference>
<organism evidence="7 8">
    <name type="scientific">Anaerococcus groningensis</name>
    <dbReference type="NCBI Taxonomy" id="3115616"/>
    <lineage>
        <taxon>Bacteria</taxon>
        <taxon>Bacillati</taxon>
        <taxon>Bacillota</taxon>
        <taxon>Tissierellia</taxon>
        <taxon>Tissierellales</taxon>
        <taxon>Peptoniphilaceae</taxon>
        <taxon>Anaerococcus</taxon>
    </lineage>
</organism>
<comment type="subcellular location">
    <subcellularLocation>
        <location evidence="5">Cytoplasm</location>
    </subcellularLocation>
</comment>
<proteinExistence type="inferred from homology"/>
<feature type="region of interest" description="A; substrate-binding" evidence="5">
    <location>
        <begin position="1"/>
        <end position="342"/>
    </location>
</feature>
<sequence>MKQEFKAEAKKVMDLMINSIYTNKEIFLRELISNASDALDKLYYKDLKSETETNKDDYYIEIIADKENRTLTIKDTGIGMDETDLIENLGTIAKSGTASFKNSVENSDIKDLIGQFGVGFYSAFMVADKVAVKTKKYGQDAGYLWESENADGFEITKTDKEDNGTEITLFLKENTEDENYDDYLDQFRIRNLVNKYSNYIRYPIKMEVTKTRLAADSTEEDPKYEDYKEIEILNSETPIWKKDKNDLTDEDYINFYQDQHFGFDEPISWLHFKIEGAVQFKALIYIPKKAPFDYYSKDYQKGLQLYTHGVKIMDRSEDLVEDAFSFVKGVVESDDLTLNISRETLQQDRQLRVISKQINKKINRHLLDLQKNEPEKYADFFKEFGNSIKMAIYESFGANKEELQDLLLFYSKNEDKLVSLREYKENAKATDENILYATGDSLDKIKNSPALAMVEDEQDVLLLDEPIDEFLIKMLEEYDGLKFKSLAEEDEDQTSDEGKKDLIEKLLENLPNDVVDIKFSEKMGDIPAMIKQRGDISIEMEKALKNNPQGPAVKAEKVLEINKNSKAYELLENAKDDTNKSEIVNLLLDQAKLIEGLEIDDPVAYTKNIWKLI</sequence>
<dbReference type="InterPro" id="IPR003594">
    <property type="entry name" value="HATPase_dom"/>
</dbReference>
<dbReference type="SUPFAM" id="SSF55874">
    <property type="entry name" value="ATPase domain of HSP90 chaperone/DNA topoisomerase II/histidine kinase"/>
    <property type="match status" value="1"/>
</dbReference>
<dbReference type="InterPro" id="IPR020575">
    <property type="entry name" value="Hsp90_N"/>
</dbReference>
<dbReference type="SUPFAM" id="SSF54211">
    <property type="entry name" value="Ribosomal protein S5 domain 2-like"/>
    <property type="match status" value="1"/>
</dbReference>
<feature type="region of interest" description="C" evidence="5">
    <location>
        <begin position="543"/>
        <end position="613"/>
    </location>
</feature>
<evidence type="ECO:0000313" key="8">
    <source>
        <dbReference type="Proteomes" id="UP001637993"/>
    </source>
</evidence>
<dbReference type="PANTHER" id="PTHR11528">
    <property type="entry name" value="HEAT SHOCK PROTEIN 90 FAMILY MEMBER"/>
    <property type="match status" value="1"/>
</dbReference>
<accession>A0ABW9N0N8</accession>
<dbReference type="Gene3D" id="1.20.120.790">
    <property type="entry name" value="Heat shock protein 90, C-terminal domain"/>
    <property type="match status" value="1"/>
</dbReference>
<evidence type="ECO:0000256" key="3">
    <source>
        <dbReference type="ARBA" id="ARBA00022840"/>
    </source>
</evidence>
<comment type="subunit">
    <text evidence="5">Homodimer.</text>
</comment>
<protein>
    <recommendedName>
        <fullName evidence="5">Chaperone protein HtpG</fullName>
    </recommendedName>
    <alternativeName>
        <fullName evidence="5">Heat shock protein HtpG</fullName>
    </alternativeName>
    <alternativeName>
        <fullName evidence="5">High temperature protein G</fullName>
    </alternativeName>
</protein>
<feature type="domain" description="Histidine kinase/HSP90-like ATPase" evidence="6">
    <location>
        <begin position="23"/>
        <end position="175"/>
    </location>
</feature>
<evidence type="ECO:0000313" key="7">
    <source>
        <dbReference type="EMBL" id="MFO3717619.1"/>
    </source>
</evidence>
<dbReference type="InterPro" id="IPR001404">
    <property type="entry name" value="Hsp90_fam"/>
</dbReference>
<dbReference type="Gene3D" id="3.30.230.80">
    <property type="match status" value="1"/>
</dbReference>
<dbReference type="EMBL" id="JBGMEG010000006">
    <property type="protein sequence ID" value="MFO3717619.1"/>
    <property type="molecule type" value="Genomic_DNA"/>
</dbReference>
<dbReference type="SUPFAM" id="SSF110942">
    <property type="entry name" value="HSP90 C-terminal domain"/>
    <property type="match status" value="1"/>
</dbReference>
<keyword evidence="5" id="KW-0963">Cytoplasm</keyword>
<dbReference type="Pfam" id="PF00183">
    <property type="entry name" value="HSP90"/>
    <property type="match status" value="1"/>
</dbReference>
<dbReference type="InterPro" id="IPR037196">
    <property type="entry name" value="HSP90_C"/>
</dbReference>
<dbReference type="InterPro" id="IPR036890">
    <property type="entry name" value="HATPase_C_sf"/>
</dbReference>
<evidence type="ECO:0000256" key="4">
    <source>
        <dbReference type="ARBA" id="ARBA00023186"/>
    </source>
</evidence>
<dbReference type="Gene3D" id="3.30.565.10">
    <property type="entry name" value="Histidine kinase-like ATPase, C-terminal domain"/>
    <property type="match status" value="1"/>
</dbReference>
<evidence type="ECO:0000259" key="6">
    <source>
        <dbReference type="SMART" id="SM00387"/>
    </source>
</evidence>
<dbReference type="NCBIfam" id="NF003555">
    <property type="entry name" value="PRK05218.1"/>
    <property type="match status" value="1"/>
</dbReference>
<dbReference type="CDD" id="cd16927">
    <property type="entry name" value="HATPase_Hsp90-like"/>
    <property type="match status" value="1"/>
</dbReference>
<dbReference type="InterPro" id="IPR019805">
    <property type="entry name" value="Heat_shock_protein_90_CS"/>
</dbReference>
<comment type="caution">
    <text evidence="7">The sequence shown here is derived from an EMBL/GenBank/DDBJ whole genome shotgun (WGS) entry which is preliminary data.</text>
</comment>
<dbReference type="PIRSF" id="PIRSF002583">
    <property type="entry name" value="Hsp90"/>
    <property type="match status" value="1"/>
</dbReference>
<keyword evidence="4 5" id="KW-0143">Chaperone</keyword>
<dbReference type="SMART" id="SM00387">
    <property type="entry name" value="HATPase_c"/>
    <property type="match status" value="1"/>
</dbReference>
<keyword evidence="8" id="KW-1185">Reference proteome</keyword>
<comment type="function">
    <text evidence="5">Molecular chaperone. Has ATPase activity.</text>
</comment>
<dbReference type="Proteomes" id="UP001637993">
    <property type="component" value="Unassembled WGS sequence"/>
</dbReference>
<keyword evidence="2 5" id="KW-0547">Nucleotide-binding</keyword>
<gene>
    <name evidence="5 7" type="primary">htpG</name>
    <name evidence="7" type="ORF">AB9Q04_04525</name>
</gene>
<dbReference type="Gene3D" id="3.40.50.11260">
    <property type="match status" value="1"/>
</dbReference>
<comment type="caution">
    <text evidence="5">Lacks conserved residue(s) required for the propagation of feature annotation.</text>
</comment>
<evidence type="ECO:0000256" key="1">
    <source>
        <dbReference type="ARBA" id="ARBA00008239"/>
    </source>
</evidence>
<dbReference type="Pfam" id="PF13589">
    <property type="entry name" value="HATPase_c_3"/>
    <property type="match status" value="1"/>
</dbReference>
<dbReference type="RefSeq" id="WP_410024185.1">
    <property type="nucleotide sequence ID" value="NZ_JBGMEG010000006.1"/>
</dbReference>
<dbReference type="PROSITE" id="PS00298">
    <property type="entry name" value="HSP90"/>
    <property type="match status" value="1"/>
</dbReference>